<evidence type="ECO:0000313" key="2">
    <source>
        <dbReference type="Proteomes" id="UP001161704"/>
    </source>
</evidence>
<reference evidence="1" key="1">
    <citation type="submission" date="2022-09" db="EMBL/GenBank/DDBJ databases">
        <title>Intensive care unit water sources are persistently colonized with multi-drug resistant bacteria and are the site of extensive horizontal gene transfer of antibiotic resistance genes.</title>
        <authorList>
            <person name="Diorio-Toth L."/>
        </authorList>
    </citation>
    <scope>NUCLEOTIDE SEQUENCE</scope>
    <source>
        <strain evidence="1">GD03710</strain>
    </source>
</reference>
<accession>A0AA42RCM8</accession>
<dbReference type="EMBL" id="JAOCIZ010000135">
    <property type="protein sequence ID" value="MDH1507584.1"/>
    <property type="molecule type" value="Genomic_DNA"/>
</dbReference>
<gene>
    <name evidence="1" type="ORF">N5I20_21305</name>
</gene>
<comment type="caution">
    <text evidence="1">The sequence shown here is derived from an EMBL/GenBank/DDBJ whole genome shotgun (WGS) entry which is preliminary data.</text>
</comment>
<evidence type="ECO:0000313" key="1">
    <source>
        <dbReference type="EMBL" id="MDH1507584.1"/>
    </source>
</evidence>
<sequence>MEQLIKLDTNGRGCGYLYRHLADGKTLSLGSIYPPAYDGQKYVVLYRGLFSECDSRQQSMAWAEQMEQEREQRGIAPHLFNYIPSEQPGSEAEAIELFNTIGREEVMGRFQSLNDKADDLYDMVVARRPGMSSYFTPICLLNASEQAEYRQLDLAIRLCVNHRAEAAQRIQARLASGHRGLRAGE</sequence>
<protein>
    <submittedName>
        <fullName evidence="1">Uncharacterized protein</fullName>
    </submittedName>
</protein>
<organism evidence="1 2">
    <name type="scientific">Aeromonas caviae</name>
    <name type="common">Aeromonas punctata</name>
    <dbReference type="NCBI Taxonomy" id="648"/>
    <lineage>
        <taxon>Bacteria</taxon>
        <taxon>Pseudomonadati</taxon>
        <taxon>Pseudomonadota</taxon>
        <taxon>Gammaproteobacteria</taxon>
        <taxon>Aeromonadales</taxon>
        <taxon>Aeromonadaceae</taxon>
        <taxon>Aeromonas</taxon>
    </lineage>
</organism>
<dbReference type="AlphaFoldDB" id="A0AA42RCM8"/>
<dbReference type="RefSeq" id="WP_279963606.1">
    <property type="nucleotide sequence ID" value="NZ_JAOCFK010000057.1"/>
</dbReference>
<proteinExistence type="predicted"/>
<name>A0AA42RCM8_AERCA</name>
<dbReference type="Proteomes" id="UP001161704">
    <property type="component" value="Unassembled WGS sequence"/>
</dbReference>